<dbReference type="Gene3D" id="3.40.50.300">
    <property type="entry name" value="P-loop containing nucleotide triphosphate hydrolases"/>
    <property type="match status" value="1"/>
</dbReference>
<accession>A0A4R5KSJ7</accession>
<proteinExistence type="predicted"/>
<evidence type="ECO:0000313" key="1">
    <source>
        <dbReference type="EMBL" id="TDF97985.1"/>
    </source>
</evidence>
<name>A0A4R5KSJ7_9BACL</name>
<dbReference type="AlphaFoldDB" id="A0A4R5KSJ7"/>
<reference evidence="1 2" key="1">
    <citation type="submission" date="2019-03" db="EMBL/GenBank/DDBJ databases">
        <title>This is whole genome sequence of Paenibacillus sp MS74 strain.</title>
        <authorList>
            <person name="Trinh H.N."/>
        </authorList>
    </citation>
    <scope>NUCLEOTIDE SEQUENCE [LARGE SCALE GENOMIC DNA]</scope>
    <source>
        <strain evidence="1 2">MS74</strain>
    </source>
</reference>
<dbReference type="EMBL" id="SMRT01000004">
    <property type="protein sequence ID" value="TDF97985.1"/>
    <property type="molecule type" value="Genomic_DNA"/>
</dbReference>
<dbReference type="PANTHER" id="PTHR37816:SF2">
    <property type="entry name" value="DNA TOPOLOGY MODULATION PROTEIN FLAR-RELATED PROTEIN"/>
    <property type="match status" value="1"/>
</dbReference>
<comment type="caution">
    <text evidence="1">The sequence shown here is derived from an EMBL/GenBank/DDBJ whole genome shotgun (WGS) entry which is preliminary data.</text>
</comment>
<protein>
    <recommendedName>
        <fullName evidence="3">DNA topology modulation protein FlaR</fullName>
    </recommendedName>
</protein>
<keyword evidence="2" id="KW-1185">Reference proteome</keyword>
<dbReference type="PANTHER" id="PTHR37816">
    <property type="entry name" value="YALI0E33011P"/>
    <property type="match status" value="1"/>
</dbReference>
<dbReference type="Proteomes" id="UP000295636">
    <property type="component" value="Unassembled WGS sequence"/>
</dbReference>
<evidence type="ECO:0008006" key="3">
    <source>
        <dbReference type="Google" id="ProtNLM"/>
    </source>
</evidence>
<dbReference type="OrthoDB" id="1201990at2"/>
<gene>
    <name evidence="1" type="ORF">E1757_10725</name>
</gene>
<sequence>MKKIHIIGSTGSGKTFISRQMALRFGIRHHDLDNIVWRRDEIGGRLPEEARDLQY</sequence>
<dbReference type="InterPro" id="IPR052922">
    <property type="entry name" value="Cytidylate_Kinase-2"/>
</dbReference>
<dbReference type="InterPro" id="IPR027417">
    <property type="entry name" value="P-loop_NTPase"/>
</dbReference>
<evidence type="ECO:0000313" key="2">
    <source>
        <dbReference type="Proteomes" id="UP000295636"/>
    </source>
</evidence>
<organism evidence="1 2">
    <name type="scientific">Paenibacillus piri</name>
    <dbReference type="NCBI Taxonomy" id="2547395"/>
    <lineage>
        <taxon>Bacteria</taxon>
        <taxon>Bacillati</taxon>
        <taxon>Bacillota</taxon>
        <taxon>Bacilli</taxon>
        <taxon>Bacillales</taxon>
        <taxon>Paenibacillaceae</taxon>
        <taxon>Paenibacillus</taxon>
    </lineage>
</organism>
<dbReference type="SUPFAM" id="SSF52540">
    <property type="entry name" value="P-loop containing nucleoside triphosphate hydrolases"/>
    <property type="match status" value="1"/>
</dbReference>
<dbReference type="RefSeq" id="WP_133227638.1">
    <property type="nucleotide sequence ID" value="NZ_SMRT01000004.1"/>
</dbReference>